<dbReference type="EMBL" id="JRPD02000011">
    <property type="protein sequence ID" value="TLE00061.1"/>
    <property type="molecule type" value="Genomic_DNA"/>
</dbReference>
<feature type="transmembrane region" description="Helical" evidence="4">
    <location>
        <begin position="178"/>
        <end position="199"/>
    </location>
</feature>
<dbReference type="Pfam" id="PF07690">
    <property type="entry name" value="MFS_1"/>
    <property type="match status" value="1"/>
</dbReference>
<keyword evidence="1 4" id="KW-0812">Transmembrane</keyword>
<sequence>MQNSFLNRAFNVHSNEIKLIITAFLFMFLIFTSYSLLRPLRDSMGLTGGTRDLKWLFASTFIATLIGSLLAMWISSICKRKHYINVIFGFFIVNLIIFYICFIIFHHDSDGFVWLARTFFVWTSLFIMFILSTAWSLMSDIFSREQSQRLFGIVAAGVSLGGVSGSVIVSLLVKEIGIDSLVLCSALLLFIASILKNILLNQIKSKDGFSDRFDKPLSAKNPFIGFKILLSSKYLLMFALFIILLSSTTTFLYLEQARIVELNFHSKEERTVAFANINLVVQILSLIGQLFLTGAVAKRLGIQFLLCFIPFLLSACFVVLCFTHPAFLPFVIVLALRNVGEYTLIKPAREMLFVPLDGDSKYKVKNFLDTVVYRGGDAFSAQIESLVANQGIQVALLSGASCAFLWGLCGLLLGRKYKNKQFN</sequence>
<dbReference type="EMBL" id="UGJE01000002">
    <property type="protein sequence ID" value="STQ86092.1"/>
    <property type="molecule type" value="Genomic_DNA"/>
</dbReference>
<evidence type="ECO:0000313" key="6">
    <source>
        <dbReference type="EMBL" id="TLE00061.1"/>
    </source>
</evidence>
<feature type="transmembrane region" description="Helical" evidence="4">
    <location>
        <begin position="86"/>
        <end position="107"/>
    </location>
</feature>
<feature type="transmembrane region" description="Helical" evidence="4">
    <location>
        <begin position="274"/>
        <end position="292"/>
    </location>
</feature>
<accession>A0A377PUL1</accession>
<evidence type="ECO:0000313" key="8">
    <source>
        <dbReference type="Proteomes" id="UP000255139"/>
    </source>
</evidence>
<dbReference type="GO" id="GO:0022857">
    <property type="term" value="F:transmembrane transporter activity"/>
    <property type="evidence" value="ECO:0007669"/>
    <property type="project" value="InterPro"/>
</dbReference>
<evidence type="ECO:0000256" key="1">
    <source>
        <dbReference type="ARBA" id="ARBA00022692"/>
    </source>
</evidence>
<dbReference type="InterPro" id="IPR036259">
    <property type="entry name" value="MFS_trans_sf"/>
</dbReference>
<feature type="transmembrane region" description="Helical" evidence="4">
    <location>
        <begin position="17"/>
        <end position="35"/>
    </location>
</feature>
<reference evidence="6 7" key="1">
    <citation type="journal article" date="2014" name="Genome Announc.">
        <title>Draft genome sequences of eight enterohepatic helicobacter species isolated from both laboratory and wild rodents.</title>
        <authorList>
            <person name="Sheh A."/>
            <person name="Shen Z."/>
            <person name="Fox J.G."/>
        </authorList>
    </citation>
    <scope>NUCLEOTIDE SEQUENCE [LARGE SCALE GENOMIC DNA]</scope>
    <source>
        <strain evidence="6 7">ST1</strain>
    </source>
</reference>
<dbReference type="PANTHER" id="PTHR43596:SF1">
    <property type="entry name" value="ADP,ATP CARRIER PROTEIN"/>
    <property type="match status" value="1"/>
</dbReference>
<feature type="transmembrane region" description="Helical" evidence="4">
    <location>
        <begin position="234"/>
        <end position="254"/>
    </location>
</feature>
<gene>
    <name evidence="6" type="ORF">LS73_005890</name>
    <name evidence="5" type="ORF">NCTC12714_00883</name>
</gene>
<dbReference type="AlphaFoldDB" id="A0A377PUL1"/>
<proteinExistence type="predicted"/>
<dbReference type="SUPFAM" id="SSF103473">
    <property type="entry name" value="MFS general substrate transporter"/>
    <property type="match status" value="1"/>
</dbReference>
<dbReference type="InterPro" id="IPR011701">
    <property type="entry name" value="MFS"/>
</dbReference>
<reference evidence="5 8" key="2">
    <citation type="submission" date="2018-06" db="EMBL/GenBank/DDBJ databases">
        <authorList>
            <consortium name="Pathogen Informatics"/>
            <person name="Doyle S."/>
        </authorList>
    </citation>
    <scope>NUCLEOTIDE SEQUENCE [LARGE SCALE GENOMIC DNA]</scope>
    <source>
        <strain evidence="5 8">NCTC12714</strain>
    </source>
</reference>
<dbReference type="Proteomes" id="UP000255139">
    <property type="component" value="Unassembled WGS sequence"/>
</dbReference>
<dbReference type="PANTHER" id="PTHR43596">
    <property type="entry name" value="ADP,ATP CARRIER PROTEIN"/>
    <property type="match status" value="1"/>
</dbReference>
<feature type="transmembrane region" description="Helical" evidence="4">
    <location>
        <begin position="55"/>
        <end position="74"/>
    </location>
</feature>
<evidence type="ECO:0000256" key="3">
    <source>
        <dbReference type="ARBA" id="ARBA00023136"/>
    </source>
</evidence>
<keyword evidence="8" id="KW-1185">Reference proteome</keyword>
<evidence type="ECO:0000313" key="5">
    <source>
        <dbReference type="EMBL" id="STQ86092.1"/>
    </source>
</evidence>
<evidence type="ECO:0000256" key="4">
    <source>
        <dbReference type="SAM" id="Phobius"/>
    </source>
</evidence>
<evidence type="ECO:0000256" key="2">
    <source>
        <dbReference type="ARBA" id="ARBA00022989"/>
    </source>
</evidence>
<name>A0A377PUL1_9HELI</name>
<dbReference type="Gene3D" id="1.20.1250.20">
    <property type="entry name" value="MFS general substrate transporter like domains"/>
    <property type="match status" value="1"/>
</dbReference>
<feature type="transmembrane region" description="Helical" evidence="4">
    <location>
        <begin position="392"/>
        <end position="413"/>
    </location>
</feature>
<dbReference type="OrthoDB" id="199378at2"/>
<evidence type="ECO:0000313" key="7">
    <source>
        <dbReference type="Proteomes" id="UP000029922"/>
    </source>
</evidence>
<dbReference type="RefSeq" id="WP_104692153.1">
    <property type="nucleotide sequence ID" value="NZ_FZML01000012.1"/>
</dbReference>
<keyword evidence="2 4" id="KW-1133">Transmembrane helix</keyword>
<dbReference type="Proteomes" id="UP000029922">
    <property type="component" value="Unassembled WGS sequence"/>
</dbReference>
<feature type="transmembrane region" description="Helical" evidence="4">
    <location>
        <begin position="150"/>
        <end position="172"/>
    </location>
</feature>
<organism evidence="5 8">
    <name type="scientific">Helicobacter muridarum</name>
    <dbReference type="NCBI Taxonomy" id="216"/>
    <lineage>
        <taxon>Bacteria</taxon>
        <taxon>Pseudomonadati</taxon>
        <taxon>Campylobacterota</taxon>
        <taxon>Epsilonproteobacteria</taxon>
        <taxon>Campylobacterales</taxon>
        <taxon>Helicobacteraceae</taxon>
        <taxon>Helicobacter</taxon>
    </lineage>
</organism>
<feature type="transmembrane region" description="Helical" evidence="4">
    <location>
        <begin position="119"/>
        <end position="138"/>
    </location>
</feature>
<keyword evidence="3 4" id="KW-0472">Membrane</keyword>
<feature type="transmembrane region" description="Helical" evidence="4">
    <location>
        <begin position="304"/>
        <end position="336"/>
    </location>
</feature>
<protein>
    <submittedName>
        <fullName evidence="5">MFS family protein</fullName>
    </submittedName>
    <submittedName>
        <fullName evidence="6">MFS transporter</fullName>
    </submittedName>
</protein>